<gene>
    <name evidence="2" type="ORF">M1L60_33660</name>
</gene>
<sequence length="156" mass="18074">MSGPERLSERELRAWRGFLIMQEDVRRHMNRHLTGEVGISLADFSILSVLRLTPDRPMRVFELIDTLRWEKTRIIHQISRMVRRGLVERQAAADDARGTNIALTAEGRAVIDRALPLHVLHVRRLFFDVLTPAHLDTLAEMSETVLDNLRDEPFDE</sequence>
<accession>A0ABT1DXJ8</accession>
<evidence type="ECO:0000259" key="1">
    <source>
        <dbReference type="PROSITE" id="PS50995"/>
    </source>
</evidence>
<feature type="domain" description="HTH marR-type" evidence="1">
    <location>
        <begin position="1"/>
        <end position="147"/>
    </location>
</feature>
<dbReference type="PANTHER" id="PTHR33164">
    <property type="entry name" value="TRANSCRIPTIONAL REGULATOR, MARR FAMILY"/>
    <property type="match status" value="1"/>
</dbReference>
<dbReference type="EMBL" id="JAMYJR010000038">
    <property type="protein sequence ID" value="MCO8275543.1"/>
    <property type="molecule type" value="Genomic_DNA"/>
</dbReference>
<dbReference type="InterPro" id="IPR036390">
    <property type="entry name" value="WH_DNA-bd_sf"/>
</dbReference>
<dbReference type="InterPro" id="IPR039422">
    <property type="entry name" value="MarR/SlyA-like"/>
</dbReference>
<protein>
    <submittedName>
        <fullName evidence="2">MarR family winged helix-turn-helix transcriptional regulator</fullName>
    </submittedName>
</protein>
<dbReference type="SMART" id="SM00347">
    <property type="entry name" value="HTH_MARR"/>
    <property type="match status" value="1"/>
</dbReference>
<dbReference type="PANTHER" id="PTHR33164:SF99">
    <property type="entry name" value="MARR FAMILY REGULATORY PROTEIN"/>
    <property type="match status" value="1"/>
</dbReference>
<dbReference type="InterPro" id="IPR036388">
    <property type="entry name" value="WH-like_DNA-bd_sf"/>
</dbReference>
<evidence type="ECO:0000313" key="3">
    <source>
        <dbReference type="Proteomes" id="UP001523369"/>
    </source>
</evidence>
<dbReference type="Proteomes" id="UP001523369">
    <property type="component" value="Unassembled WGS sequence"/>
</dbReference>
<comment type="caution">
    <text evidence="2">The sequence shown here is derived from an EMBL/GenBank/DDBJ whole genome shotgun (WGS) entry which is preliminary data.</text>
</comment>
<proteinExistence type="predicted"/>
<evidence type="ECO:0000313" key="2">
    <source>
        <dbReference type="EMBL" id="MCO8275543.1"/>
    </source>
</evidence>
<reference evidence="2 3" key="1">
    <citation type="submission" date="2022-06" db="EMBL/GenBank/DDBJ databases">
        <title>New Species of the Genus Actinoplanes, ActinopZanes ferrugineus.</title>
        <authorList>
            <person name="Ding P."/>
        </authorList>
    </citation>
    <scope>NUCLEOTIDE SEQUENCE [LARGE SCALE GENOMIC DNA]</scope>
    <source>
        <strain evidence="2 3">TRM88003</strain>
    </source>
</reference>
<dbReference type="SUPFAM" id="SSF46785">
    <property type="entry name" value="Winged helix' DNA-binding domain"/>
    <property type="match status" value="1"/>
</dbReference>
<dbReference type="RefSeq" id="WP_253241606.1">
    <property type="nucleotide sequence ID" value="NZ_JAMYJR010000038.1"/>
</dbReference>
<dbReference type="Gene3D" id="1.10.10.10">
    <property type="entry name" value="Winged helix-like DNA-binding domain superfamily/Winged helix DNA-binding domain"/>
    <property type="match status" value="1"/>
</dbReference>
<keyword evidence="3" id="KW-1185">Reference proteome</keyword>
<dbReference type="PROSITE" id="PS50995">
    <property type="entry name" value="HTH_MARR_2"/>
    <property type="match status" value="1"/>
</dbReference>
<organism evidence="2 3">
    <name type="scientific">Paractinoplanes aksuensis</name>
    <dbReference type="NCBI Taxonomy" id="2939490"/>
    <lineage>
        <taxon>Bacteria</taxon>
        <taxon>Bacillati</taxon>
        <taxon>Actinomycetota</taxon>
        <taxon>Actinomycetes</taxon>
        <taxon>Micromonosporales</taxon>
        <taxon>Micromonosporaceae</taxon>
        <taxon>Paractinoplanes</taxon>
    </lineage>
</organism>
<dbReference type="InterPro" id="IPR000835">
    <property type="entry name" value="HTH_MarR-typ"/>
</dbReference>
<dbReference type="Pfam" id="PF13463">
    <property type="entry name" value="HTH_27"/>
    <property type="match status" value="1"/>
</dbReference>
<name>A0ABT1DXJ8_9ACTN</name>